<gene>
    <name evidence="2" type="ORF">YM304_17140</name>
</gene>
<dbReference type="InterPro" id="IPR036637">
    <property type="entry name" value="Phosphohistidine_dom_sf"/>
</dbReference>
<dbReference type="SUPFAM" id="SSF52009">
    <property type="entry name" value="Phosphohistidine domain"/>
    <property type="match status" value="1"/>
</dbReference>
<dbReference type="PANTHER" id="PTHR43615:SF1">
    <property type="entry name" value="PPDK_N DOMAIN-CONTAINING PROTEIN"/>
    <property type="match status" value="1"/>
</dbReference>
<dbReference type="KEGG" id="aym:YM304_17140"/>
<evidence type="ECO:0000259" key="1">
    <source>
        <dbReference type="Pfam" id="PF00391"/>
    </source>
</evidence>
<dbReference type="PANTHER" id="PTHR43615">
    <property type="entry name" value="PHOSPHOENOLPYRUVATE SYNTHASE-RELATED"/>
    <property type="match status" value="1"/>
</dbReference>
<dbReference type="AlphaFoldDB" id="A0A6C7EBL2"/>
<organism evidence="2 3">
    <name type="scientific">Ilumatobacter coccineus (strain NBRC 103263 / KCTC 29153 / YM16-304)</name>
    <dbReference type="NCBI Taxonomy" id="1313172"/>
    <lineage>
        <taxon>Bacteria</taxon>
        <taxon>Bacillati</taxon>
        <taxon>Actinomycetota</taxon>
        <taxon>Acidimicrobiia</taxon>
        <taxon>Acidimicrobiales</taxon>
        <taxon>Ilumatobacteraceae</taxon>
        <taxon>Ilumatobacter</taxon>
    </lineage>
</organism>
<protein>
    <recommendedName>
        <fullName evidence="1">PEP-utilising enzyme mobile domain-containing protein</fullName>
    </recommendedName>
</protein>
<evidence type="ECO:0000313" key="3">
    <source>
        <dbReference type="Proteomes" id="UP000011863"/>
    </source>
</evidence>
<feature type="domain" description="PEP-utilising enzyme mobile" evidence="1">
    <location>
        <begin position="530"/>
        <end position="599"/>
    </location>
</feature>
<accession>A0A6C7EBL2</accession>
<dbReference type="Proteomes" id="UP000011863">
    <property type="component" value="Chromosome"/>
</dbReference>
<dbReference type="GO" id="GO:0016772">
    <property type="term" value="F:transferase activity, transferring phosphorus-containing groups"/>
    <property type="evidence" value="ECO:0007669"/>
    <property type="project" value="InterPro"/>
</dbReference>
<dbReference type="Gene3D" id="3.50.30.10">
    <property type="entry name" value="Phosphohistidine domain"/>
    <property type="match status" value="1"/>
</dbReference>
<reference evidence="2 3" key="1">
    <citation type="journal article" date="2013" name="Int. J. Syst. Evol. Microbiol.">
        <title>Ilumatobacter nonamiense sp. nov. and Ilumatobacter coccineum sp. nov., isolated from seashore sand.</title>
        <authorList>
            <person name="Matsumoto A."/>
            <person name="Kasai H."/>
            <person name="Matsuo Y."/>
            <person name="Shizuri Y."/>
            <person name="Ichikawa N."/>
            <person name="Fujita N."/>
            <person name="Omura S."/>
            <person name="Takahashi Y."/>
        </authorList>
    </citation>
    <scope>NUCLEOTIDE SEQUENCE [LARGE SCALE GENOMIC DNA]</scope>
    <source>
        <strain evidence="3">NBRC 103263 / KCTC 29153 / YM16-304</strain>
    </source>
</reference>
<sequence>MSTSPRHVGTSWASPVAYLLRMANGITTDTWITDTEISTRFPYYTRANADEVGPEPFSPLGWSLGWMKGCIPGVANGFVAFGVLEPEEFAVDPPEVFGNWGGYFYNQLSLPRVMGERMPGASAEAIDQAYFGDHPGVPVYEPNPADENEAQSAKLAETMGWVMSTTEFPAQVAASVMASEHVASRPDLSSLSNAELVARARALAGDALDDAWTAYCQSALAASLGPGAVQAICAAIGRADDAVKVMTAIGSVESAESSFAMWALSRTVHDSPTLMGEFDTGVDGLLDRLAARDDADAAAFLDEWNALLAGHGHRGPNEWDLRAHSWTTKPSLALGMIERMRHQDDAKSPVEANARGKAEREALTTELLAMVEGDPEAHGGLQAGIASAGLFFAMREMGKNACIRLIHEAKLAFMEVGSRMVADGVLSDPQDVFMLLDDEVDGFLADPASMVATIDERNETFARLHDVEPPYIVGLDRPVPPMSEWPARGSGSGTAVAAGDVLQGAAGSPGVVSGTARIVTDPSDPGAIGPGDIMIAPTTDPSWVPLFLAAEGVVVNVGAVASHAAIVCRELGIPCAVSVIDATTRIPDGATIEIDGSSGAVKIVALP</sequence>
<dbReference type="Pfam" id="PF00391">
    <property type="entry name" value="PEP-utilizers"/>
    <property type="match status" value="1"/>
</dbReference>
<dbReference type="InterPro" id="IPR051549">
    <property type="entry name" value="PEP_Utilizing_Enz"/>
</dbReference>
<evidence type="ECO:0000313" key="2">
    <source>
        <dbReference type="EMBL" id="BAN02028.1"/>
    </source>
</evidence>
<dbReference type="EMBL" id="AP012057">
    <property type="protein sequence ID" value="BAN02028.1"/>
    <property type="molecule type" value="Genomic_DNA"/>
</dbReference>
<name>A0A6C7EBL2_ILUCY</name>
<dbReference type="InterPro" id="IPR008279">
    <property type="entry name" value="PEP-util_enz_mobile_dom"/>
</dbReference>
<dbReference type="OrthoDB" id="9765468at2"/>
<proteinExistence type="predicted"/>
<keyword evidence="3" id="KW-1185">Reference proteome</keyword>